<protein>
    <recommendedName>
        <fullName evidence="4">DUF3307 domain-containing protein</fullName>
    </recommendedName>
</protein>
<keyword evidence="1" id="KW-1133">Transmembrane helix</keyword>
<comment type="caution">
    <text evidence="2">The sequence shown here is derived from an EMBL/GenBank/DDBJ whole genome shotgun (WGS) entry which is preliminary data.</text>
</comment>
<gene>
    <name evidence="2" type="ORF">PV02_11045</name>
</gene>
<dbReference type="RefSeq" id="WP_256623512.1">
    <property type="nucleotide sequence ID" value="NZ_JTEO01000006.1"/>
</dbReference>
<sequence>MDLDYLNISLLARLILAHLLADFVFQTGSMVSDRFENKWRSGWLYVHGLLAGMLAYVLSGAFGYAWLFAAYAALHILIDGFKSSRKDNLKWFVLDQVAHLFTILALWAVISGFTGALSIPEAILLPLAGAGLWILLVAYVVVIWPCGIIIGKFTGPWHSDKEGTEDAGLLNAGLWIGRLERFLILTFVLLDQYQAIGLLVAAKSIFRFTTDRRVSEYILIGTLLSFTAAVLVGIVTRWLLGLAL</sequence>
<keyword evidence="1" id="KW-0472">Membrane</keyword>
<evidence type="ECO:0000313" key="2">
    <source>
        <dbReference type="EMBL" id="MCQ6963604.1"/>
    </source>
</evidence>
<keyword evidence="3" id="KW-1185">Reference proteome</keyword>
<dbReference type="Pfam" id="PF11750">
    <property type="entry name" value="DUF3307"/>
    <property type="match status" value="1"/>
</dbReference>
<dbReference type="Proteomes" id="UP001206983">
    <property type="component" value="Unassembled WGS sequence"/>
</dbReference>
<reference evidence="2 3" key="1">
    <citation type="journal article" date="2011" name="Appl. Environ. Microbiol.">
        <title>Methanogenic archaea isolated from Taiwan's Chelungpu fault.</title>
        <authorList>
            <person name="Wu S.Y."/>
            <person name="Lai M.C."/>
        </authorList>
    </citation>
    <scope>NUCLEOTIDE SEQUENCE [LARGE SCALE GENOMIC DNA]</scope>
    <source>
        <strain evidence="2 3">St545Mb</strain>
    </source>
</reference>
<evidence type="ECO:0000313" key="3">
    <source>
        <dbReference type="Proteomes" id="UP001206983"/>
    </source>
</evidence>
<evidence type="ECO:0008006" key="4">
    <source>
        <dbReference type="Google" id="ProtNLM"/>
    </source>
</evidence>
<dbReference type="EMBL" id="JTEO01000006">
    <property type="protein sequence ID" value="MCQ6963604.1"/>
    <property type="molecule type" value="Genomic_DNA"/>
</dbReference>
<feature type="transmembrane region" description="Helical" evidence="1">
    <location>
        <begin position="98"/>
        <end position="117"/>
    </location>
</feature>
<feature type="transmembrane region" description="Helical" evidence="1">
    <location>
        <begin position="218"/>
        <end position="240"/>
    </location>
</feature>
<feature type="transmembrane region" description="Helical" evidence="1">
    <location>
        <begin position="124"/>
        <end position="150"/>
    </location>
</feature>
<proteinExistence type="predicted"/>
<dbReference type="InterPro" id="IPR021737">
    <property type="entry name" value="Phage_phiKZ_Orf197"/>
</dbReference>
<dbReference type="AlphaFoldDB" id="A0AAE3L0T8"/>
<name>A0AAE3L0T8_9EURY</name>
<organism evidence="2 3">
    <name type="scientific">Methanolobus chelungpuianus</name>
    <dbReference type="NCBI Taxonomy" id="502115"/>
    <lineage>
        <taxon>Archaea</taxon>
        <taxon>Methanobacteriati</taxon>
        <taxon>Methanobacteriota</taxon>
        <taxon>Stenosarchaea group</taxon>
        <taxon>Methanomicrobia</taxon>
        <taxon>Methanosarcinales</taxon>
        <taxon>Methanosarcinaceae</taxon>
        <taxon>Methanolobus</taxon>
    </lineage>
</organism>
<keyword evidence="1" id="KW-0812">Transmembrane</keyword>
<accession>A0AAE3L0T8</accession>
<feature type="transmembrane region" description="Helical" evidence="1">
    <location>
        <begin position="45"/>
        <end position="78"/>
    </location>
</feature>
<evidence type="ECO:0000256" key="1">
    <source>
        <dbReference type="SAM" id="Phobius"/>
    </source>
</evidence>